<dbReference type="STRING" id="376489.A5892_15705"/>
<dbReference type="Pfam" id="PF23893">
    <property type="entry name" value="Y4YQ_C"/>
    <property type="match status" value="1"/>
</dbReference>
<dbReference type="InterPro" id="IPR057770">
    <property type="entry name" value="YscD/Y4YQ_C"/>
</dbReference>
<dbReference type="Proteomes" id="UP000077875">
    <property type="component" value="Chromosome"/>
</dbReference>
<feature type="domain" description="YscD/Y4YQ C-terminal" evidence="4">
    <location>
        <begin position="265"/>
        <end position="314"/>
    </location>
</feature>
<feature type="domain" description="YscD cytoplasmic" evidence="2">
    <location>
        <begin position="21"/>
        <end position="112"/>
    </location>
</feature>
<protein>
    <recommendedName>
        <fullName evidence="7">FHA domain-containing protein</fullName>
    </recommendedName>
</protein>
<evidence type="ECO:0000259" key="4">
    <source>
        <dbReference type="Pfam" id="PF23893"/>
    </source>
</evidence>
<dbReference type="InterPro" id="IPR032030">
    <property type="entry name" value="YscD_cytoplasmic_dom"/>
</dbReference>
<dbReference type="InterPro" id="IPR053946">
    <property type="entry name" value="YscD_ppl_3rd"/>
</dbReference>
<name>A0A172YHK3_9GAMM</name>
<organism evidence="5 6">
    <name type="scientific">Halotalea alkalilenta</name>
    <dbReference type="NCBI Taxonomy" id="376489"/>
    <lineage>
        <taxon>Bacteria</taxon>
        <taxon>Pseudomonadati</taxon>
        <taxon>Pseudomonadota</taxon>
        <taxon>Gammaproteobacteria</taxon>
        <taxon>Oceanospirillales</taxon>
        <taxon>Halomonadaceae</taxon>
        <taxon>Halotalea</taxon>
    </lineage>
</organism>
<dbReference type="InterPro" id="IPR008984">
    <property type="entry name" value="SMAD_FHA_dom_sf"/>
</dbReference>
<evidence type="ECO:0000256" key="1">
    <source>
        <dbReference type="SAM" id="MobiDB-lite"/>
    </source>
</evidence>
<proteinExistence type="predicted"/>
<dbReference type="KEGG" id="haa:A5892_15705"/>
<evidence type="ECO:0000259" key="2">
    <source>
        <dbReference type="Pfam" id="PF16697"/>
    </source>
</evidence>
<dbReference type="CDD" id="cd00060">
    <property type="entry name" value="FHA"/>
    <property type="match status" value="1"/>
</dbReference>
<evidence type="ECO:0000313" key="6">
    <source>
        <dbReference type="Proteomes" id="UP000077875"/>
    </source>
</evidence>
<dbReference type="EMBL" id="CP015243">
    <property type="protein sequence ID" value="ANF58734.1"/>
    <property type="molecule type" value="Genomic_DNA"/>
</dbReference>
<dbReference type="Pfam" id="PF21934">
    <property type="entry name" value="Yop-YscD_ppl_3rd"/>
    <property type="match status" value="1"/>
</dbReference>
<feature type="region of interest" description="Disordered" evidence="1">
    <location>
        <begin position="166"/>
        <end position="188"/>
    </location>
</feature>
<evidence type="ECO:0000259" key="3">
    <source>
        <dbReference type="Pfam" id="PF21934"/>
    </source>
</evidence>
<sequence length="317" mass="34708">MALERIRIESKSTSHAYAVLEVMQGLHQGVALHLEDAYCRIGNAEHADVSLHDVGVAEEHARLRFHARMVAIEAVGGEVGVDGQRLEHGHGQRFTMPVTLTIGTAQLRLTPTDPGMVTVLDARIERYLEHLPPGWRTRFGKLALGALLCMPLALVGAYQLVNAGATSPTASPDSITQPRSIASQSESSPAPAVQALRDYLDQHSLESLALTDSQGRVLVSGRIDQTQRQTWEETQRWFDRHYGDRTVLVSEVEQTATGQPPAVGLQAVWFGDSPYAIDTSGERLYPGATLKDGWVLSRIAEGEVVLQRGTERFTMTL</sequence>
<accession>A0A172YHK3</accession>
<dbReference type="SUPFAM" id="SSF49879">
    <property type="entry name" value="SMAD/FHA domain"/>
    <property type="match status" value="1"/>
</dbReference>
<dbReference type="AlphaFoldDB" id="A0A172YHK3"/>
<dbReference type="Gene3D" id="2.60.200.20">
    <property type="match status" value="1"/>
</dbReference>
<gene>
    <name evidence="5" type="ORF">A5892_15705</name>
</gene>
<feature type="domain" description="YscD-like Bon-like" evidence="3">
    <location>
        <begin position="192"/>
        <end position="252"/>
    </location>
</feature>
<evidence type="ECO:0000313" key="5">
    <source>
        <dbReference type="EMBL" id="ANF58734.1"/>
    </source>
</evidence>
<evidence type="ECO:0008006" key="7">
    <source>
        <dbReference type="Google" id="ProtNLM"/>
    </source>
</evidence>
<dbReference type="Pfam" id="PF16697">
    <property type="entry name" value="Yop-YscD_cpl"/>
    <property type="match status" value="1"/>
</dbReference>
<reference evidence="5 6" key="1">
    <citation type="submission" date="2016-04" db="EMBL/GenBank/DDBJ databases">
        <title>Complete Genome Sequence of Halotalea alkalilenta IHB B 13600.</title>
        <authorList>
            <person name="Swarnkar M.K."/>
            <person name="Sharma A."/>
            <person name="Kaushal K."/>
            <person name="Soni R."/>
            <person name="Rana S."/>
            <person name="Singh A.K."/>
            <person name="Gulati A."/>
        </authorList>
    </citation>
    <scope>NUCLEOTIDE SEQUENCE [LARGE SCALE GENOMIC DNA]</scope>
    <source>
        <strain evidence="5 6">IHB B 13600</strain>
    </source>
</reference>
<keyword evidence="6" id="KW-1185">Reference proteome</keyword>